<name>A0AAW3ZI53_9GAMM</name>
<feature type="transmembrane region" description="Helical" evidence="2">
    <location>
        <begin position="147"/>
        <end position="167"/>
    </location>
</feature>
<keyword evidence="2" id="KW-0472">Membrane</keyword>
<organism evidence="4 5">
    <name type="scientific">Pseudomarimonas arenosa</name>
    <dbReference type="NCBI Taxonomy" id="2774145"/>
    <lineage>
        <taxon>Bacteria</taxon>
        <taxon>Pseudomonadati</taxon>
        <taxon>Pseudomonadota</taxon>
        <taxon>Gammaproteobacteria</taxon>
        <taxon>Lysobacterales</taxon>
        <taxon>Lysobacteraceae</taxon>
        <taxon>Pseudomarimonas</taxon>
    </lineage>
</organism>
<dbReference type="PANTHER" id="PTHR10728:SF40">
    <property type="entry name" value="PATATIN FAMILY PROTEIN"/>
    <property type="match status" value="1"/>
</dbReference>
<dbReference type="AlphaFoldDB" id="A0AAW3ZI53"/>
<feature type="transmembrane region" description="Helical" evidence="2">
    <location>
        <begin position="293"/>
        <end position="312"/>
    </location>
</feature>
<dbReference type="Gene3D" id="3.40.1090.10">
    <property type="entry name" value="Cytosolic phospholipase A2 catalytic domain"/>
    <property type="match status" value="1"/>
</dbReference>
<dbReference type="RefSeq" id="WP_192028440.1">
    <property type="nucleotide sequence ID" value="NZ_JACYTR010000006.1"/>
</dbReference>
<evidence type="ECO:0000313" key="4">
    <source>
        <dbReference type="EMBL" id="MBD8525095.1"/>
    </source>
</evidence>
<evidence type="ECO:0000256" key="1">
    <source>
        <dbReference type="ARBA" id="ARBA00023098"/>
    </source>
</evidence>
<keyword evidence="2" id="KW-0812">Transmembrane</keyword>
<comment type="caution">
    <text evidence="4">The sequence shown here is derived from an EMBL/GenBank/DDBJ whole genome shotgun (WGS) entry which is preliminary data.</text>
</comment>
<dbReference type="GO" id="GO:0005829">
    <property type="term" value="C:cytosol"/>
    <property type="evidence" value="ECO:0007669"/>
    <property type="project" value="TreeGrafter"/>
</dbReference>
<dbReference type="InterPro" id="IPR016035">
    <property type="entry name" value="Acyl_Trfase/lysoPLipase"/>
</dbReference>
<dbReference type="GO" id="GO:0004623">
    <property type="term" value="F:phospholipase A2 activity"/>
    <property type="evidence" value="ECO:0007669"/>
    <property type="project" value="TreeGrafter"/>
</dbReference>
<dbReference type="SUPFAM" id="SSF52151">
    <property type="entry name" value="FabD/lysophospholipase-like"/>
    <property type="match status" value="1"/>
</dbReference>
<feature type="transmembrane region" description="Helical" evidence="2">
    <location>
        <begin position="187"/>
        <end position="211"/>
    </location>
</feature>
<feature type="transmembrane region" description="Helical" evidence="2">
    <location>
        <begin position="324"/>
        <end position="342"/>
    </location>
</feature>
<feature type="transmembrane region" description="Helical" evidence="2">
    <location>
        <begin position="232"/>
        <end position="249"/>
    </location>
</feature>
<feature type="domain" description="PNPLA" evidence="3">
    <location>
        <begin position="40"/>
        <end position="93"/>
    </location>
</feature>
<gene>
    <name evidence="4" type="ORF">IFO71_05005</name>
</gene>
<dbReference type="InterPro" id="IPR002641">
    <property type="entry name" value="PNPLA_dom"/>
</dbReference>
<evidence type="ECO:0000259" key="3">
    <source>
        <dbReference type="Pfam" id="PF01734"/>
    </source>
</evidence>
<protein>
    <submittedName>
        <fullName evidence="4">Patatin-like phospholipase family protein</fullName>
    </submittedName>
</protein>
<evidence type="ECO:0000313" key="5">
    <source>
        <dbReference type="Proteomes" id="UP000613768"/>
    </source>
</evidence>
<dbReference type="EMBL" id="JACYTR010000006">
    <property type="protein sequence ID" value="MBD8525095.1"/>
    <property type="molecule type" value="Genomic_DNA"/>
</dbReference>
<evidence type="ECO:0000256" key="2">
    <source>
        <dbReference type="SAM" id="Phobius"/>
    </source>
</evidence>
<keyword evidence="2" id="KW-1133">Transmembrane helix</keyword>
<keyword evidence="5" id="KW-1185">Reference proteome</keyword>
<keyword evidence="1" id="KW-0443">Lipid metabolism</keyword>
<dbReference type="Pfam" id="PF01734">
    <property type="entry name" value="Patatin"/>
    <property type="match status" value="1"/>
</dbReference>
<sequence length="719" mass="78219">MSSHSEPSEKFSCVEAAERERIDAQRQQRGVAKDEPYSALCLSGGGIRSASFGLGVIQALDRFGVLRYVDYLSSVSGGGYIGSSYTWLTHAQTAQDWTFPFGTSGLGARTAGVVSPLNFIRQHGNYLKPGQGLGTAALIGNFLRNSLLAFFIYFMLLTFVVLVLDRLQLFSSLPSAVNAAPWMNPILAAALIVVGLFALLVLAYSIGTYLFSAMSKRDYLLRVCAQRYSGRLLSLLAILLAFASLPLTERLLKEWLVHAGSTMSVLGGLASALEFRRRRSEAAAQTASNGSIWTVLASLLLIYGLLLLSFAFSRHAAQAWGWDVAAGMVFLLLPALVFGYLVDINHFGPGRLYRDRLMETFMPDLGQIAGLVWLPAVQADAAKLSAMCPASGLGPYHILNCNAILVGSKDARFRDRGGDCFILSPLYCGSDATGWVDTCKLNNNRMTLATAMSISGAALNPNAANNGVGATRSRSVSFLLSFFNLGLGHWVQNPRVTRWRRWLGHVLHANFLYPGLRQGLLGAGLNETAGFICLSDGGHFDNTGLYEMARRRLPRIIIAEAGADPQHALADLGNAVERIRVDFGHHIHFPPGQLEAVRPVATDAGDEPRATQGFAVGKIYYCDGSEGVLVYIQAVLIADLPADVEAYRRLHPQFPDQPTTDQFFDEAQLEAYRELGYQISKRMIKSNPLGLANLPSTPAFGLSALAEQRRAAEVRNERS</sequence>
<dbReference type="PANTHER" id="PTHR10728">
    <property type="entry name" value="CYTOSOLIC PHOSPHOLIPASE A2"/>
    <property type="match status" value="1"/>
</dbReference>
<dbReference type="GO" id="GO:0046475">
    <property type="term" value="P:glycerophospholipid catabolic process"/>
    <property type="evidence" value="ECO:0007669"/>
    <property type="project" value="TreeGrafter"/>
</dbReference>
<accession>A0AAW3ZI53</accession>
<reference evidence="4 5" key="1">
    <citation type="submission" date="2020-09" db="EMBL/GenBank/DDBJ databases">
        <title>Pseudoxanthomonas sp. CAU 1598 isolated from sand of Yaerae Beach.</title>
        <authorList>
            <person name="Kim W."/>
        </authorList>
    </citation>
    <scope>NUCLEOTIDE SEQUENCE [LARGE SCALE GENOMIC DNA]</scope>
    <source>
        <strain evidence="4 5">CAU 1598</strain>
    </source>
</reference>
<dbReference type="Proteomes" id="UP000613768">
    <property type="component" value="Unassembled WGS sequence"/>
</dbReference>
<proteinExistence type="predicted"/>